<sequence>MVYNSPVTSISHGGGIIPILRCRTNSKKSCKSGYIEGFHDALGDLLSWGSENQRPNYEEISKSKRAEAVREAFLHAYGAYEKYAMPADELLPLKNRSIQNFNGWGVSMFDALDTHWMG</sequence>
<dbReference type="STRING" id="2282107.A0A286UI39"/>
<name>A0A286UI39_9AGAM</name>
<gene>
    <name evidence="11" type="ORF">PNOK_0602300</name>
</gene>
<dbReference type="GO" id="GO:0005783">
    <property type="term" value="C:endoplasmic reticulum"/>
    <property type="evidence" value="ECO:0007669"/>
    <property type="project" value="TreeGrafter"/>
</dbReference>
<organism evidence="11 12">
    <name type="scientific">Pyrrhoderma noxium</name>
    <dbReference type="NCBI Taxonomy" id="2282107"/>
    <lineage>
        <taxon>Eukaryota</taxon>
        <taxon>Fungi</taxon>
        <taxon>Dikarya</taxon>
        <taxon>Basidiomycota</taxon>
        <taxon>Agaricomycotina</taxon>
        <taxon>Agaricomycetes</taxon>
        <taxon>Hymenochaetales</taxon>
        <taxon>Hymenochaetaceae</taxon>
        <taxon>Pyrrhoderma</taxon>
    </lineage>
</organism>
<dbReference type="GO" id="GO:0005975">
    <property type="term" value="P:carbohydrate metabolic process"/>
    <property type="evidence" value="ECO:0007669"/>
    <property type="project" value="InterPro"/>
</dbReference>
<reference evidence="11 12" key="1">
    <citation type="journal article" date="2017" name="Mol. Ecol.">
        <title>Comparative and population genomic landscape of Phellinus noxius: A hypervariable fungus causing root rot in trees.</title>
        <authorList>
            <person name="Chung C.L."/>
            <person name="Lee T.J."/>
            <person name="Akiba M."/>
            <person name="Lee H.H."/>
            <person name="Kuo T.H."/>
            <person name="Liu D."/>
            <person name="Ke H.M."/>
            <person name="Yokoi T."/>
            <person name="Roa M.B."/>
            <person name="Lu M.J."/>
            <person name="Chang Y.Y."/>
            <person name="Ann P.J."/>
            <person name="Tsai J.N."/>
            <person name="Chen C.Y."/>
            <person name="Tzean S.S."/>
            <person name="Ota Y."/>
            <person name="Hattori T."/>
            <person name="Sahashi N."/>
            <person name="Liou R.F."/>
            <person name="Kikuchi T."/>
            <person name="Tsai I.J."/>
        </authorList>
    </citation>
    <scope>NUCLEOTIDE SEQUENCE [LARGE SCALE GENOMIC DNA]</scope>
    <source>
        <strain evidence="11 12">FFPRI411160</strain>
    </source>
</reference>
<evidence type="ECO:0000256" key="6">
    <source>
        <dbReference type="ARBA" id="ARBA00022801"/>
    </source>
</evidence>
<evidence type="ECO:0000256" key="9">
    <source>
        <dbReference type="ARBA" id="ARBA00047669"/>
    </source>
</evidence>
<evidence type="ECO:0000256" key="2">
    <source>
        <dbReference type="ARBA" id="ARBA00004922"/>
    </source>
</evidence>
<evidence type="ECO:0000256" key="10">
    <source>
        <dbReference type="ARBA" id="ARBA00048605"/>
    </source>
</evidence>
<dbReference type="PANTHER" id="PTHR11742:SF55">
    <property type="entry name" value="ENDOPLASMIC RETICULUM MANNOSYL-OLIGOSACCHARIDE 1,2-ALPHA-MANNOSIDASE"/>
    <property type="match status" value="1"/>
</dbReference>
<dbReference type="GO" id="GO:0004571">
    <property type="term" value="F:mannosyl-oligosaccharide 1,2-alpha-mannosidase activity"/>
    <property type="evidence" value="ECO:0007669"/>
    <property type="project" value="UniProtKB-EC"/>
</dbReference>
<dbReference type="OrthoDB" id="3259168at2759"/>
<protein>
    <recommendedName>
        <fullName evidence="4">mannosyl-oligosaccharide 1,2-alpha-mannosidase</fullName>
        <ecNumber evidence="4">3.2.1.113</ecNumber>
    </recommendedName>
</protein>
<dbReference type="InParanoid" id="A0A286UI39"/>
<keyword evidence="6 11" id="KW-0378">Hydrolase</keyword>
<dbReference type="InterPro" id="IPR001382">
    <property type="entry name" value="Glyco_hydro_47"/>
</dbReference>
<keyword evidence="12" id="KW-1185">Reference proteome</keyword>
<comment type="catalytic activity">
    <reaction evidence="10">
        <text>N(4)-(alpha-D-Man-(1-&gt;2)-alpha-D-Man-(1-&gt;2)-alpha-D-Man-(1-&gt;3)-[alpha-D-Man-(1-&gt;2)-alpha-D-Man-(1-&gt;3)-[alpha-D-Man-(1-&gt;2)-alpha-D-Man-(1-&gt;6)]-alpha-D-Man-(1-&gt;6)]-beta-D-Man-(1-&gt;4)-beta-D-GlcNAc-(1-&gt;4)-beta-D-GlcNAc)-L-asparaginyl-[protein] (N-glucan mannose isomer 9A1,2,3B1,2,3) + 4 H2O = N(4)-(alpha-D-Man-(1-&gt;3)-[alpha-D-Man-(1-&gt;3)-[alpha-D-Man-(1-&gt;6)]-alpha-D-Man-(1-&gt;6)]-beta-D-Man-(1-&gt;4)-beta-D-GlcNAc-(1-&gt;4)-beta-D-GlcNAc)-L-asparaginyl-[protein] (N-glucan mannose isomer 5A1,2) + 4 beta-D-mannose</text>
        <dbReference type="Rhea" id="RHEA:56008"/>
        <dbReference type="Rhea" id="RHEA-COMP:14356"/>
        <dbReference type="Rhea" id="RHEA-COMP:14367"/>
        <dbReference type="ChEBI" id="CHEBI:15377"/>
        <dbReference type="ChEBI" id="CHEBI:28563"/>
        <dbReference type="ChEBI" id="CHEBI:59087"/>
        <dbReference type="ChEBI" id="CHEBI:139493"/>
        <dbReference type="EC" id="3.2.1.113"/>
    </reaction>
</comment>
<evidence type="ECO:0000256" key="1">
    <source>
        <dbReference type="ARBA" id="ARBA00001913"/>
    </source>
</evidence>
<comment type="cofactor">
    <cofactor evidence="1">
        <name>Ca(2+)</name>
        <dbReference type="ChEBI" id="CHEBI:29108"/>
    </cofactor>
</comment>
<comment type="caution">
    <text evidence="11">The sequence shown here is derived from an EMBL/GenBank/DDBJ whole genome shotgun (WGS) entry which is preliminary data.</text>
</comment>
<dbReference type="SUPFAM" id="SSF48225">
    <property type="entry name" value="Seven-hairpin glycosidases"/>
    <property type="match status" value="1"/>
</dbReference>
<dbReference type="GO" id="GO:0016020">
    <property type="term" value="C:membrane"/>
    <property type="evidence" value="ECO:0007669"/>
    <property type="project" value="InterPro"/>
</dbReference>
<comment type="similarity">
    <text evidence="3">Belongs to the glycosyl hydrolase 47 family.</text>
</comment>
<dbReference type="EC" id="3.2.1.113" evidence="4"/>
<keyword evidence="5" id="KW-0479">Metal-binding</keyword>
<accession>A0A286UI39</accession>
<keyword evidence="8" id="KW-1015">Disulfide bond</keyword>
<dbReference type="InterPro" id="IPR050749">
    <property type="entry name" value="Glycosyl_Hydrolase_47"/>
</dbReference>
<dbReference type="Pfam" id="PF01532">
    <property type="entry name" value="Glyco_hydro_47"/>
    <property type="match status" value="1"/>
</dbReference>
<evidence type="ECO:0000256" key="4">
    <source>
        <dbReference type="ARBA" id="ARBA00012238"/>
    </source>
</evidence>
<dbReference type="PANTHER" id="PTHR11742">
    <property type="entry name" value="MANNOSYL-OLIGOSACCHARIDE ALPHA-1,2-MANNOSIDASE-RELATED"/>
    <property type="match status" value="1"/>
</dbReference>
<proteinExistence type="inferred from homology"/>
<evidence type="ECO:0000256" key="5">
    <source>
        <dbReference type="ARBA" id="ARBA00022723"/>
    </source>
</evidence>
<dbReference type="InterPro" id="IPR036026">
    <property type="entry name" value="Seven-hairpin_glycosidases"/>
</dbReference>
<comment type="catalytic activity">
    <reaction evidence="9">
        <text>N(4)-(alpha-D-Man-(1-&gt;2)-alpha-D-Man-(1-&gt;2)-alpha-D-Man-(1-&gt;3)-[alpha-D-Man-(1-&gt;3)-[alpha-D-Man-(1-&gt;2)-alpha-D-Man-(1-&gt;6)]-alpha-D-Man-(1-&gt;6)]-beta-D-Man-(1-&gt;4)-beta-D-GlcNAc-(1-&gt;4)-beta-D-GlcNAc)-L-asparaginyl-[protein] (N-glucan mannose isomer 8A1,2,3B1,3) + 3 H2O = N(4)-(alpha-D-Man-(1-&gt;3)-[alpha-D-Man-(1-&gt;3)-[alpha-D-Man-(1-&gt;6)]-alpha-D-Man-(1-&gt;6)]-beta-D-Man-(1-&gt;4)-beta-D-GlcNAc-(1-&gt;4)-beta-D-GlcNAc)-L-asparaginyl-[protein] (N-glucan mannose isomer 5A1,2) + 3 beta-D-mannose</text>
        <dbReference type="Rhea" id="RHEA:56028"/>
        <dbReference type="Rhea" id="RHEA-COMP:14358"/>
        <dbReference type="Rhea" id="RHEA-COMP:14367"/>
        <dbReference type="ChEBI" id="CHEBI:15377"/>
        <dbReference type="ChEBI" id="CHEBI:28563"/>
        <dbReference type="ChEBI" id="CHEBI:59087"/>
        <dbReference type="ChEBI" id="CHEBI:60628"/>
        <dbReference type="EC" id="3.2.1.113"/>
    </reaction>
</comment>
<dbReference type="EMBL" id="NBII01000005">
    <property type="protein sequence ID" value="PAV19179.1"/>
    <property type="molecule type" value="Genomic_DNA"/>
</dbReference>
<evidence type="ECO:0000313" key="11">
    <source>
        <dbReference type="EMBL" id="PAV19179.1"/>
    </source>
</evidence>
<dbReference type="Proteomes" id="UP000217199">
    <property type="component" value="Unassembled WGS sequence"/>
</dbReference>
<dbReference type="InterPro" id="IPR012341">
    <property type="entry name" value="6hp_glycosidase-like_sf"/>
</dbReference>
<dbReference type="AlphaFoldDB" id="A0A286UI39"/>
<evidence type="ECO:0000256" key="8">
    <source>
        <dbReference type="ARBA" id="ARBA00023157"/>
    </source>
</evidence>
<dbReference type="GO" id="GO:0005509">
    <property type="term" value="F:calcium ion binding"/>
    <property type="evidence" value="ECO:0007669"/>
    <property type="project" value="InterPro"/>
</dbReference>
<dbReference type="Gene3D" id="1.50.10.10">
    <property type="match status" value="1"/>
</dbReference>
<evidence type="ECO:0000256" key="7">
    <source>
        <dbReference type="ARBA" id="ARBA00022837"/>
    </source>
</evidence>
<comment type="pathway">
    <text evidence="2">Protein modification; protein glycosylation.</text>
</comment>
<keyword evidence="7" id="KW-0106">Calcium</keyword>
<evidence type="ECO:0000313" key="12">
    <source>
        <dbReference type="Proteomes" id="UP000217199"/>
    </source>
</evidence>
<evidence type="ECO:0000256" key="3">
    <source>
        <dbReference type="ARBA" id="ARBA00007658"/>
    </source>
</evidence>
<dbReference type="GO" id="GO:0036503">
    <property type="term" value="P:ERAD pathway"/>
    <property type="evidence" value="ECO:0007669"/>
    <property type="project" value="UniProtKB-ARBA"/>
</dbReference>